<reference evidence="2" key="1">
    <citation type="submission" date="2021-04" db="EMBL/GenBank/DDBJ databases">
        <title>Oceanospirillales bacteria with DddD are important DMSP degraders in coastal seawater.</title>
        <authorList>
            <person name="Liu J."/>
        </authorList>
    </citation>
    <scope>NUCLEOTIDE SEQUENCE</scope>
    <source>
        <strain evidence="2">D13-1</strain>
    </source>
</reference>
<keyword evidence="3" id="KW-1185">Reference proteome</keyword>
<keyword evidence="1" id="KW-0812">Transmembrane</keyword>
<dbReference type="RefSeq" id="WP_255853362.1">
    <property type="nucleotide sequence ID" value="NZ_CP073347.1"/>
</dbReference>
<accession>A0ABY5HG38</accession>
<gene>
    <name evidence="2" type="ORF">KDW95_18960</name>
</gene>
<dbReference type="Proteomes" id="UP001058461">
    <property type="component" value="Chromosome"/>
</dbReference>
<organism evidence="2 3">
    <name type="scientific">Marinobacterium rhizophilum</name>
    <dbReference type="NCBI Taxonomy" id="420402"/>
    <lineage>
        <taxon>Bacteria</taxon>
        <taxon>Pseudomonadati</taxon>
        <taxon>Pseudomonadota</taxon>
        <taxon>Gammaproteobacteria</taxon>
        <taxon>Oceanospirillales</taxon>
        <taxon>Oceanospirillaceae</taxon>
        <taxon>Marinobacterium</taxon>
    </lineage>
</organism>
<evidence type="ECO:0000313" key="3">
    <source>
        <dbReference type="Proteomes" id="UP001058461"/>
    </source>
</evidence>
<evidence type="ECO:0000313" key="2">
    <source>
        <dbReference type="EMBL" id="UTW11322.1"/>
    </source>
</evidence>
<evidence type="ECO:0000256" key="1">
    <source>
        <dbReference type="SAM" id="Phobius"/>
    </source>
</evidence>
<protein>
    <recommendedName>
        <fullName evidence="4">GDT1 family protein</fullName>
    </recommendedName>
</protein>
<keyword evidence="1" id="KW-1133">Transmembrane helix</keyword>
<dbReference type="EMBL" id="CP073347">
    <property type="protein sequence ID" value="UTW11322.1"/>
    <property type="molecule type" value="Genomic_DNA"/>
</dbReference>
<keyword evidence="1" id="KW-0472">Membrane</keyword>
<sequence>MSWAFVGHLIGERFHRTLLKFETPLFFRVLGGVLILVSLMGMARTFGLL</sequence>
<evidence type="ECO:0008006" key="4">
    <source>
        <dbReference type="Google" id="ProtNLM"/>
    </source>
</evidence>
<feature type="transmembrane region" description="Helical" evidence="1">
    <location>
        <begin position="25"/>
        <end position="43"/>
    </location>
</feature>
<proteinExistence type="predicted"/>
<name>A0ABY5HG38_9GAMM</name>